<dbReference type="Pfam" id="PF00067">
    <property type="entry name" value="p450"/>
    <property type="match status" value="1"/>
</dbReference>
<comment type="similarity">
    <text evidence="2">Belongs to the cytochrome P450 family.</text>
</comment>
<evidence type="ECO:0000313" key="9">
    <source>
        <dbReference type="Proteomes" id="UP001652623"/>
    </source>
</evidence>
<reference evidence="10" key="1">
    <citation type="submission" date="2025-08" db="UniProtKB">
        <authorList>
            <consortium name="RefSeq"/>
        </authorList>
    </citation>
    <scope>IDENTIFICATION</scope>
    <source>
        <tissue evidence="10">Seedling</tissue>
    </source>
</reference>
<dbReference type="GO" id="GO:0005506">
    <property type="term" value="F:iron ion binding"/>
    <property type="evidence" value="ECO:0007669"/>
    <property type="project" value="InterPro"/>
</dbReference>
<dbReference type="PRINTS" id="PR00385">
    <property type="entry name" value="P450"/>
</dbReference>
<dbReference type="InterPro" id="IPR001128">
    <property type="entry name" value="Cyt_P450"/>
</dbReference>
<accession>A0A6P3YW13</accession>
<dbReference type="SUPFAM" id="SSF48264">
    <property type="entry name" value="Cytochrome P450"/>
    <property type="match status" value="1"/>
</dbReference>
<keyword evidence="3 8" id="KW-0349">Heme</keyword>
<keyword evidence="4 8" id="KW-0479">Metal-binding</keyword>
<dbReference type="Gene3D" id="1.10.630.10">
    <property type="entry name" value="Cytochrome P450"/>
    <property type="match status" value="1"/>
</dbReference>
<dbReference type="RefSeq" id="XP_015866205.3">
    <property type="nucleotide sequence ID" value="XM_016010719.4"/>
</dbReference>
<keyword evidence="6 8" id="KW-0408">Iron</keyword>
<dbReference type="GO" id="GO:0004497">
    <property type="term" value="F:monooxygenase activity"/>
    <property type="evidence" value="ECO:0007669"/>
    <property type="project" value="UniProtKB-KW"/>
</dbReference>
<gene>
    <name evidence="10" type="primary">LOC107403804</name>
</gene>
<evidence type="ECO:0000256" key="3">
    <source>
        <dbReference type="ARBA" id="ARBA00022617"/>
    </source>
</evidence>
<keyword evidence="9" id="KW-1185">Reference proteome</keyword>
<dbReference type="KEGG" id="zju:107403804"/>
<dbReference type="GeneID" id="107403804"/>
<name>A0A6P3YW13_ZIZJJ</name>
<evidence type="ECO:0000256" key="8">
    <source>
        <dbReference type="PIRSR" id="PIRSR602401-1"/>
    </source>
</evidence>
<dbReference type="GO" id="GO:0020037">
    <property type="term" value="F:heme binding"/>
    <property type="evidence" value="ECO:0007669"/>
    <property type="project" value="InterPro"/>
</dbReference>
<dbReference type="AlphaFoldDB" id="A0A6P3YW13"/>
<dbReference type="CDD" id="cd11064">
    <property type="entry name" value="CYP86A"/>
    <property type="match status" value="1"/>
</dbReference>
<evidence type="ECO:0000256" key="6">
    <source>
        <dbReference type="ARBA" id="ARBA00023004"/>
    </source>
</evidence>
<dbReference type="PANTHER" id="PTHR24296">
    <property type="entry name" value="CYTOCHROME P450"/>
    <property type="match status" value="1"/>
</dbReference>
<feature type="binding site" description="axial binding residue" evidence="8">
    <location>
        <position position="466"/>
    </location>
    <ligand>
        <name>heme</name>
        <dbReference type="ChEBI" id="CHEBI:30413"/>
    </ligand>
    <ligandPart>
        <name>Fe</name>
        <dbReference type="ChEBI" id="CHEBI:18248"/>
    </ligandPart>
</feature>
<dbReference type="Proteomes" id="UP001652623">
    <property type="component" value="Chromosome 4"/>
</dbReference>
<dbReference type="InterPro" id="IPR002401">
    <property type="entry name" value="Cyt_P450_E_grp-I"/>
</dbReference>
<dbReference type="InterPro" id="IPR036396">
    <property type="entry name" value="Cyt_P450_sf"/>
</dbReference>
<evidence type="ECO:0000256" key="1">
    <source>
        <dbReference type="ARBA" id="ARBA00001971"/>
    </source>
</evidence>
<dbReference type="GO" id="GO:0016705">
    <property type="term" value="F:oxidoreductase activity, acting on paired donors, with incorporation or reduction of molecular oxygen"/>
    <property type="evidence" value="ECO:0007669"/>
    <property type="project" value="InterPro"/>
</dbReference>
<keyword evidence="5" id="KW-0560">Oxidoreductase</keyword>
<evidence type="ECO:0000256" key="4">
    <source>
        <dbReference type="ARBA" id="ARBA00022723"/>
    </source>
</evidence>
<sequence length="518" mass="59547">MALMLIGHIEILPALFCFLFLLLTLRYWTNHRNAVVPTNWSLVGMMPGLLKNVPRIHDFATEALKSCKGTMEFKGPWFANHDFWVTSDPINVRHILNTGFANYPKGPEFKKMFEPFGDGIINSDSDLWRNRRRMYHMLIGQSKYEAFIEKTILGKVVDGLIPLLDHVIQSGIQVDLQDVFQRLTFDNICLLVLGFDPRCLSTEFPKVACKKAFDDVEEIIFHRHFKPESWWKLQRWLQIGGEKKLNESLKVFDDFIYKCIASKRHQLCKFEIKDEDMNFDMLTTYIKKQEEKQEHIGGFSNSDKFLRDTALNLMVAGGDTISAGLTWFFWLVSTHPHVEAKILEEMEEKLGAKLHHEKKCRAFFSVKEVNKLVYFQAALCETLRLYPPIPINHRASSQVDTLPSGHHVKANQKVLLFFFAMGRMEEIWGKDCLEFKPERWISSDGGGLVSVPTYKFTAYNAGPQTCLGKNMSLIVMKVVAATMLWNYRVEVAGGLPISPSLSIVLYMKHGLKVSVSHR</sequence>
<protein>
    <submittedName>
        <fullName evidence="10">Alkane hydroxylase MAH1-like</fullName>
    </submittedName>
</protein>
<evidence type="ECO:0000256" key="5">
    <source>
        <dbReference type="ARBA" id="ARBA00023002"/>
    </source>
</evidence>
<dbReference type="PRINTS" id="PR00463">
    <property type="entry name" value="EP450I"/>
</dbReference>
<evidence type="ECO:0000256" key="7">
    <source>
        <dbReference type="ARBA" id="ARBA00023033"/>
    </source>
</evidence>
<evidence type="ECO:0000256" key="2">
    <source>
        <dbReference type="ARBA" id="ARBA00010617"/>
    </source>
</evidence>
<keyword evidence="7" id="KW-0503">Monooxygenase</keyword>
<comment type="cofactor">
    <cofactor evidence="1 8">
        <name>heme</name>
        <dbReference type="ChEBI" id="CHEBI:30413"/>
    </cofactor>
</comment>
<organism evidence="9 10">
    <name type="scientific">Ziziphus jujuba</name>
    <name type="common">Chinese jujube</name>
    <name type="synonym">Ziziphus sativa</name>
    <dbReference type="NCBI Taxonomy" id="326968"/>
    <lineage>
        <taxon>Eukaryota</taxon>
        <taxon>Viridiplantae</taxon>
        <taxon>Streptophyta</taxon>
        <taxon>Embryophyta</taxon>
        <taxon>Tracheophyta</taxon>
        <taxon>Spermatophyta</taxon>
        <taxon>Magnoliopsida</taxon>
        <taxon>eudicotyledons</taxon>
        <taxon>Gunneridae</taxon>
        <taxon>Pentapetalae</taxon>
        <taxon>rosids</taxon>
        <taxon>fabids</taxon>
        <taxon>Rosales</taxon>
        <taxon>Rhamnaceae</taxon>
        <taxon>Paliureae</taxon>
        <taxon>Ziziphus</taxon>
    </lineage>
</organism>
<evidence type="ECO:0000313" key="10">
    <source>
        <dbReference type="RefSeq" id="XP_015866205.3"/>
    </source>
</evidence>
<proteinExistence type="inferred from homology"/>